<keyword evidence="3" id="KW-1185">Reference proteome</keyword>
<name>W7MKL0_GIBM7</name>
<dbReference type="Proteomes" id="UP000009096">
    <property type="component" value="Chromosome 3"/>
</dbReference>
<sequence>MPRIDARFSNWRVDLGHLAVAYRQRRPKHRSQPQPGFSYTLSVNAFVKVIGRWKAFMTDQSLVWCCVTSLCERVEHVFSRTSPALSNHIPPDHLGQEAIPGANNGSGDQTAP</sequence>
<protein>
    <submittedName>
        <fullName evidence="2">Uncharacterized protein</fullName>
    </submittedName>
</protein>
<organism evidence="2 3">
    <name type="scientific">Gibberella moniliformis (strain M3125 / FGSC 7600)</name>
    <name type="common">Maize ear and stalk rot fungus</name>
    <name type="synonym">Fusarium verticillioides</name>
    <dbReference type="NCBI Taxonomy" id="334819"/>
    <lineage>
        <taxon>Eukaryota</taxon>
        <taxon>Fungi</taxon>
        <taxon>Dikarya</taxon>
        <taxon>Ascomycota</taxon>
        <taxon>Pezizomycotina</taxon>
        <taxon>Sordariomycetes</taxon>
        <taxon>Hypocreomycetidae</taxon>
        <taxon>Hypocreales</taxon>
        <taxon>Nectriaceae</taxon>
        <taxon>Fusarium</taxon>
        <taxon>Fusarium fujikuroi species complex</taxon>
    </lineage>
</organism>
<dbReference type="VEuPathDB" id="FungiDB:FVEG_08133"/>
<feature type="compositionally biased region" description="Polar residues" evidence="1">
    <location>
        <begin position="103"/>
        <end position="112"/>
    </location>
</feature>
<dbReference type="KEGG" id="fvr:FVEG_08133"/>
<evidence type="ECO:0000313" key="3">
    <source>
        <dbReference type="Proteomes" id="UP000009096"/>
    </source>
</evidence>
<feature type="region of interest" description="Disordered" evidence="1">
    <location>
        <begin position="85"/>
        <end position="112"/>
    </location>
</feature>
<dbReference type="HOGENOM" id="CLU_2146080_0_0_1"/>
<accession>W7MKL0</accession>
<dbReference type="AlphaFoldDB" id="W7MKL0"/>
<gene>
    <name evidence="2" type="ORF">FVEG_08133</name>
</gene>
<reference evidence="2 3" key="1">
    <citation type="journal article" date="2010" name="Nature">
        <title>Comparative genomics reveals mobile pathogenicity chromosomes in Fusarium.</title>
        <authorList>
            <person name="Ma L.J."/>
            <person name="van der Does H.C."/>
            <person name="Borkovich K.A."/>
            <person name="Coleman J.J."/>
            <person name="Daboussi M.J."/>
            <person name="Di Pietro A."/>
            <person name="Dufresne M."/>
            <person name="Freitag M."/>
            <person name="Grabherr M."/>
            <person name="Henrissat B."/>
            <person name="Houterman P.M."/>
            <person name="Kang S."/>
            <person name="Shim W.B."/>
            <person name="Woloshuk C."/>
            <person name="Xie X."/>
            <person name="Xu J.R."/>
            <person name="Antoniw J."/>
            <person name="Baker S.E."/>
            <person name="Bluhm B.H."/>
            <person name="Breakspear A."/>
            <person name="Brown D.W."/>
            <person name="Butchko R.A."/>
            <person name="Chapman S."/>
            <person name="Coulson R."/>
            <person name="Coutinho P.M."/>
            <person name="Danchin E.G."/>
            <person name="Diener A."/>
            <person name="Gale L.R."/>
            <person name="Gardiner D.M."/>
            <person name="Goff S."/>
            <person name="Hammond-Kosack K.E."/>
            <person name="Hilburn K."/>
            <person name="Hua-Van A."/>
            <person name="Jonkers W."/>
            <person name="Kazan K."/>
            <person name="Kodira C.D."/>
            <person name="Koehrsen M."/>
            <person name="Kumar L."/>
            <person name="Lee Y.H."/>
            <person name="Li L."/>
            <person name="Manners J.M."/>
            <person name="Miranda-Saavedra D."/>
            <person name="Mukherjee M."/>
            <person name="Park G."/>
            <person name="Park J."/>
            <person name="Park S.Y."/>
            <person name="Proctor R.H."/>
            <person name="Regev A."/>
            <person name="Ruiz-Roldan M.C."/>
            <person name="Sain D."/>
            <person name="Sakthikumar S."/>
            <person name="Sykes S."/>
            <person name="Schwartz D.C."/>
            <person name="Turgeon B.G."/>
            <person name="Wapinski I."/>
            <person name="Yoder O."/>
            <person name="Young S."/>
            <person name="Zeng Q."/>
            <person name="Zhou S."/>
            <person name="Galagan J."/>
            <person name="Cuomo C.A."/>
            <person name="Kistler H.C."/>
            <person name="Rep M."/>
        </authorList>
    </citation>
    <scope>NUCLEOTIDE SEQUENCE [LARGE SCALE GENOMIC DNA]</scope>
    <source>
        <strain evidence="3">M3125 / FGSC 7600</strain>
    </source>
</reference>
<dbReference type="RefSeq" id="XP_018754510.1">
    <property type="nucleotide sequence ID" value="XM_018896963.1"/>
</dbReference>
<dbReference type="GeneID" id="30065891"/>
<evidence type="ECO:0000313" key="2">
    <source>
        <dbReference type="EMBL" id="EWG48319.1"/>
    </source>
</evidence>
<evidence type="ECO:0000256" key="1">
    <source>
        <dbReference type="SAM" id="MobiDB-lite"/>
    </source>
</evidence>
<proteinExistence type="predicted"/>
<dbReference type="EMBL" id="DS022251">
    <property type="protein sequence ID" value="EWG48319.1"/>
    <property type="molecule type" value="Genomic_DNA"/>
</dbReference>